<evidence type="ECO:0000313" key="2">
    <source>
        <dbReference type="EMBL" id="OAJ40886.1"/>
    </source>
</evidence>
<dbReference type="SUPFAM" id="SSF56655">
    <property type="entry name" value="Carbohydrate phosphatase"/>
    <property type="match status" value="1"/>
</dbReference>
<proteinExistence type="predicted"/>
<organism evidence="2 3">
    <name type="scientific">Batrachochytrium dendrobatidis (strain JEL423)</name>
    <dbReference type="NCBI Taxonomy" id="403673"/>
    <lineage>
        <taxon>Eukaryota</taxon>
        <taxon>Fungi</taxon>
        <taxon>Fungi incertae sedis</taxon>
        <taxon>Chytridiomycota</taxon>
        <taxon>Chytridiomycota incertae sedis</taxon>
        <taxon>Chytridiomycetes</taxon>
        <taxon>Rhizophydiales</taxon>
        <taxon>Rhizophydiales incertae sedis</taxon>
        <taxon>Batrachochytrium</taxon>
    </lineage>
</organism>
<dbReference type="STRING" id="403673.A0A177WM59"/>
<dbReference type="AlphaFoldDB" id="A0A177WM59"/>
<evidence type="ECO:0000259" key="1">
    <source>
        <dbReference type="Pfam" id="PF18913"/>
    </source>
</evidence>
<accession>A0A177WM59</accession>
<sequence length="155" mass="17139">MAKLSKFSKSDKWTDQAMTLRQPPATAVDTHSWTLLDTSNLTSTACFGFVAGQSRERLSNSLQFPFERIVISHEGTILKDESDSLQNIQTQRASAKKNGIIRCPIYTTADGKASNGTTRILDLVPKAIHDRSCIFLGTSSEVDAIEEWFAKTAKK</sequence>
<name>A0A177WM59_BATDL</name>
<gene>
    <name evidence="2" type="ORF">BDEG_24573</name>
</gene>
<dbReference type="Proteomes" id="UP000077115">
    <property type="component" value="Unassembled WGS sequence"/>
</dbReference>
<dbReference type="InterPro" id="IPR044015">
    <property type="entry name" value="FBPase_C_dom"/>
</dbReference>
<reference evidence="2 3" key="1">
    <citation type="submission" date="2006-10" db="EMBL/GenBank/DDBJ databases">
        <title>The Genome Sequence of Batrachochytrium dendrobatidis JEL423.</title>
        <authorList>
            <consortium name="The Broad Institute Genome Sequencing Platform"/>
            <person name="Birren B."/>
            <person name="Lander E."/>
            <person name="Galagan J."/>
            <person name="Cuomo C."/>
            <person name="Devon K."/>
            <person name="Jaffe D."/>
            <person name="Butler J."/>
            <person name="Alvarez P."/>
            <person name="Gnerre S."/>
            <person name="Grabherr M."/>
            <person name="Kleber M."/>
            <person name="Mauceli E."/>
            <person name="Brockman W."/>
            <person name="Young S."/>
            <person name="LaButti K."/>
            <person name="Sykes S."/>
            <person name="DeCaprio D."/>
            <person name="Crawford M."/>
            <person name="Koehrsen M."/>
            <person name="Engels R."/>
            <person name="Montgomery P."/>
            <person name="Pearson M."/>
            <person name="Howarth C."/>
            <person name="Larson L."/>
            <person name="White J."/>
            <person name="O'Leary S."/>
            <person name="Kodira C."/>
            <person name="Zeng Q."/>
            <person name="Yandava C."/>
            <person name="Alvarado L."/>
            <person name="Longcore J."/>
            <person name="James T."/>
        </authorList>
    </citation>
    <scope>NUCLEOTIDE SEQUENCE [LARGE SCALE GENOMIC DNA]</scope>
    <source>
        <strain evidence="2 3">JEL423</strain>
    </source>
</reference>
<feature type="domain" description="Fructose-1-6-bisphosphatase class 1 C-terminal" evidence="1">
    <location>
        <begin position="105"/>
        <end position="148"/>
    </location>
</feature>
<protein>
    <submittedName>
        <fullName evidence="2">Fructose-1-6-bisphosphatase</fullName>
    </submittedName>
</protein>
<dbReference type="EMBL" id="DS022305">
    <property type="protein sequence ID" value="OAJ40886.1"/>
    <property type="molecule type" value="Genomic_DNA"/>
</dbReference>
<dbReference type="Gene3D" id="3.40.190.80">
    <property type="match status" value="1"/>
</dbReference>
<dbReference type="VEuPathDB" id="FungiDB:BDEG_24573"/>
<evidence type="ECO:0000313" key="3">
    <source>
        <dbReference type="Proteomes" id="UP000077115"/>
    </source>
</evidence>
<reference evidence="2 3" key="2">
    <citation type="submission" date="2016-05" db="EMBL/GenBank/DDBJ databases">
        <title>Lineage-specific infection strategies underlie the spectrum of fungal disease in amphibians.</title>
        <authorList>
            <person name="Cuomo C.A."/>
            <person name="Farrer R.A."/>
            <person name="James T."/>
            <person name="Longcore J."/>
            <person name="Birren B."/>
        </authorList>
    </citation>
    <scope>NUCLEOTIDE SEQUENCE [LARGE SCALE GENOMIC DNA]</scope>
    <source>
        <strain evidence="2 3">JEL423</strain>
    </source>
</reference>
<dbReference type="Pfam" id="PF18913">
    <property type="entry name" value="FBPase_C"/>
    <property type="match status" value="1"/>
</dbReference>
<dbReference type="OrthoDB" id="10256725at2759"/>